<organism evidence="3 4">
    <name type="scientific">Porphyra umbilicalis</name>
    <name type="common">Purple laver</name>
    <name type="synonym">Red alga</name>
    <dbReference type="NCBI Taxonomy" id="2786"/>
    <lineage>
        <taxon>Eukaryota</taxon>
        <taxon>Rhodophyta</taxon>
        <taxon>Bangiophyceae</taxon>
        <taxon>Bangiales</taxon>
        <taxon>Bangiaceae</taxon>
        <taxon>Porphyra</taxon>
    </lineage>
</organism>
<dbReference type="EMBL" id="KV920215">
    <property type="protein sequence ID" value="OSX68674.1"/>
    <property type="molecule type" value="Genomic_DNA"/>
</dbReference>
<dbReference type="Gene3D" id="2.40.128.20">
    <property type="match status" value="1"/>
</dbReference>
<dbReference type="OrthoDB" id="5029at2759"/>
<dbReference type="AlphaFoldDB" id="A0A1X6NJ79"/>
<accession>A0A1X6NJ79</accession>
<sequence>MSVRDPPPPSMGRWRSQRPPPPMAFQQFEQVLSEITITPLAVPAADAADEADVAAVCALYDVDAASAAAVVRMSWEGTSDWDEDETSAGTTVLVVVEDEPGAAAGRLLRSVGYTEAVPAVGRWTMEPGGAFVLVTPYETAAAVERIWFATRDVRMRVSEIRTGGGRGVLTASFSTEIRRLS</sequence>
<dbReference type="GO" id="GO:0016829">
    <property type="term" value="F:lyase activity"/>
    <property type="evidence" value="ECO:0007669"/>
    <property type="project" value="UniProtKB-KW"/>
</dbReference>
<dbReference type="InterPro" id="IPR018536">
    <property type="entry name" value="CpcS/CpeS"/>
</dbReference>
<gene>
    <name evidence="3" type="ORF">BU14_2405s0002</name>
</gene>
<dbReference type="Proteomes" id="UP000218209">
    <property type="component" value="Unassembled WGS sequence"/>
</dbReference>
<protein>
    <submittedName>
        <fullName evidence="3">Uncharacterized protein</fullName>
    </submittedName>
</protein>
<evidence type="ECO:0000313" key="3">
    <source>
        <dbReference type="EMBL" id="OSX68674.1"/>
    </source>
</evidence>
<evidence type="ECO:0000313" key="4">
    <source>
        <dbReference type="Proteomes" id="UP000218209"/>
    </source>
</evidence>
<name>A0A1X6NJ79_PORUM</name>
<reference evidence="3 4" key="1">
    <citation type="submission" date="2017-03" db="EMBL/GenBank/DDBJ databases">
        <title>WGS assembly of Porphyra umbilicalis.</title>
        <authorList>
            <person name="Brawley S.H."/>
            <person name="Blouin N.A."/>
            <person name="Ficko-Blean E."/>
            <person name="Wheeler G.L."/>
            <person name="Lohr M."/>
            <person name="Goodson H.V."/>
            <person name="Jenkins J.W."/>
            <person name="Blaby-Haas C.E."/>
            <person name="Helliwell K.E."/>
            <person name="Chan C."/>
            <person name="Marriage T."/>
            <person name="Bhattacharya D."/>
            <person name="Klein A.S."/>
            <person name="Badis Y."/>
            <person name="Brodie J."/>
            <person name="Cao Y."/>
            <person name="Collen J."/>
            <person name="Dittami S.M."/>
            <person name="Gachon C.M."/>
            <person name="Green B.R."/>
            <person name="Karpowicz S."/>
            <person name="Kim J.W."/>
            <person name="Kudahl U."/>
            <person name="Lin S."/>
            <person name="Michel G."/>
            <person name="Mittag M."/>
            <person name="Olson B.J."/>
            <person name="Pangilinan J."/>
            <person name="Peng Y."/>
            <person name="Qiu H."/>
            <person name="Shu S."/>
            <person name="Singer J.T."/>
            <person name="Smith A.G."/>
            <person name="Sprecher B.N."/>
            <person name="Wagner V."/>
            <person name="Wang W."/>
            <person name="Wang Z.-Y."/>
            <person name="Yan J."/>
            <person name="Yarish C."/>
            <person name="Zoeuner-Riek S."/>
            <person name="Zhuang Y."/>
            <person name="Zou Y."/>
            <person name="Lindquist E.A."/>
            <person name="Grimwood J."/>
            <person name="Barry K."/>
            <person name="Rokhsar D.S."/>
            <person name="Schmutz J."/>
            <person name="Stiller J.W."/>
            <person name="Grossman A.R."/>
            <person name="Prochnik S.E."/>
        </authorList>
    </citation>
    <scope>NUCLEOTIDE SEQUENCE [LARGE SCALE GENOMIC DNA]</scope>
    <source>
        <strain evidence="3">4086291</strain>
    </source>
</reference>
<dbReference type="HAMAP" id="MF_01459">
    <property type="entry name" value="Chrphore_lyase_CpxS"/>
    <property type="match status" value="1"/>
</dbReference>
<dbReference type="Pfam" id="PF09367">
    <property type="entry name" value="CpeS"/>
    <property type="match status" value="1"/>
</dbReference>
<proteinExistence type="inferred from homology"/>
<evidence type="ECO:0000256" key="1">
    <source>
        <dbReference type="ARBA" id="ARBA00023239"/>
    </source>
</evidence>
<dbReference type="CDD" id="cd16339">
    <property type="entry name" value="CpcS"/>
    <property type="match status" value="1"/>
</dbReference>
<feature type="region of interest" description="Disordered" evidence="2">
    <location>
        <begin position="1"/>
        <end position="21"/>
    </location>
</feature>
<evidence type="ECO:0000256" key="2">
    <source>
        <dbReference type="SAM" id="MobiDB-lite"/>
    </source>
</evidence>
<dbReference type="InterPro" id="IPR012674">
    <property type="entry name" value="Calycin"/>
</dbReference>
<feature type="compositionally biased region" description="Pro residues" evidence="2">
    <location>
        <begin position="1"/>
        <end position="10"/>
    </location>
</feature>
<keyword evidence="1" id="KW-0456">Lyase</keyword>
<keyword evidence="4" id="KW-1185">Reference proteome</keyword>